<feature type="compositionally biased region" description="Polar residues" evidence="2">
    <location>
        <begin position="115"/>
        <end position="138"/>
    </location>
</feature>
<gene>
    <name evidence="3" type="ORF">SAMN05216276_103275</name>
</gene>
<dbReference type="SUPFAM" id="SSF54292">
    <property type="entry name" value="2Fe-2S ferredoxin-like"/>
    <property type="match status" value="1"/>
</dbReference>
<dbReference type="EMBL" id="FZOD01000032">
    <property type="protein sequence ID" value="SNT28791.1"/>
    <property type="molecule type" value="Genomic_DNA"/>
</dbReference>
<keyword evidence="4" id="KW-1185">Reference proteome</keyword>
<reference evidence="3 4" key="1">
    <citation type="submission" date="2017-06" db="EMBL/GenBank/DDBJ databases">
        <authorList>
            <person name="Kim H.J."/>
            <person name="Triplett B.A."/>
        </authorList>
    </citation>
    <scope>NUCLEOTIDE SEQUENCE [LARGE SCALE GENOMIC DNA]</scope>
    <source>
        <strain evidence="3 4">CGMCC 4.2132</strain>
    </source>
</reference>
<evidence type="ECO:0000313" key="3">
    <source>
        <dbReference type="EMBL" id="SNT28791.1"/>
    </source>
</evidence>
<name>A0A239LE84_9ACTN</name>
<keyword evidence="1" id="KW-0560">Oxidoreductase</keyword>
<protein>
    <submittedName>
        <fullName evidence="3">2Fe-2S iron-sulfur cluster binding domain-containing protein</fullName>
    </submittedName>
</protein>
<evidence type="ECO:0000256" key="1">
    <source>
        <dbReference type="ARBA" id="ARBA00023002"/>
    </source>
</evidence>
<dbReference type="InterPro" id="IPR042204">
    <property type="entry name" value="2Fe-2S-bd_N"/>
</dbReference>
<feature type="region of interest" description="Disordered" evidence="2">
    <location>
        <begin position="91"/>
        <end position="180"/>
    </location>
</feature>
<sequence>MRQPYRLVRARPEPEFEISVDGVPVPVVPGQTVGAAMHGAGIRSWRTTRFGGRPRGLFCGIGVCFDCLVTVNGSPSLRACLTEARPGDLVTTGHDVSDGPHGDAPLPGGFLSGSDAPTQGASTPEASTSGASDPNESDPNASGPGAGGPNESDPNASGPGAGGPNASGPGVPGPGAGGER</sequence>
<dbReference type="Proteomes" id="UP000198282">
    <property type="component" value="Unassembled WGS sequence"/>
</dbReference>
<organism evidence="3 4">
    <name type="scientific">Streptosporangium subroseum</name>
    <dbReference type="NCBI Taxonomy" id="106412"/>
    <lineage>
        <taxon>Bacteria</taxon>
        <taxon>Bacillati</taxon>
        <taxon>Actinomycetota</taxon>
        <taxon>Actinomycetes</taxon>
        <taxon>Streptosporangiales</taxon>
        <taxon>Streptosporangiaceae</taxon>
        <taxon>Streptosporangium</taxon>
    </lineage>
</organism>
<dbReference type="InterPro" id="IPR036010">
    <property type="entry name" value="2Fe-2S_ferredoxin-like_sf"/>
</dbReference>
<dbReference type="GO" id="GO:0051536">
    <property type="term" value="F:iron-sulfur cluster binding"/>
    <property type="evidence" value="ECO:0007669"/>
    <property type="project" value="InterPro"/>
</dbReference>
<accession>A0A239LE84</accession>
<dbReference type="AlphaFoldDB" id="A0A239LE84"/>
<proteinExistence type="predicted"/>
<evidence type="ECO:0000256" key="2">
    <source>
        <dbReference type="SAM" id="MobiDB-lite"/>
    </source>
</evidence>
<dbReference type="Pfam" id="PF13510">
    <property type="entry name" value="Fer2_4"/>
    <property type="match status" value="1"/>
</dbReference>
<dbReference type="GO" id="GO:0016491">
    <property type="term" value="F:oxidoreductase activity"/>
    <property type="evidence" value="ECO:0007669"/>
    <property type="project" value="UniProtKB-KW"/>
</dbReference>
<dbReference type="RefSeq" id="WP_245878601.1">
    <property type="nucleotide sequence ID" value="NZ_FZOD01000032.1"/>
</dbReference>
<dbReference type="Gene3D" id="3.10.20.440">
    <property type="entry name" value="2Fe-2S iron-sulphur cluster binding domain, sarcosine oxidase, alpha subunit, N-terminal domain"/>
    <property type="match status" value="1"/>
</dbReference>
<evidence type="ECO:0000313" key="4">
    <source>
        <dbReference type="Proteomes" id="UP000198282"/>
    </source>
</evidence>